<accession>A0A0G4FP15</accession>
<dbReference type="Proteomes" id="UP000041254">
    <property type="component" value="Unassembled WGS sequence"/>
</dbReference>
<sequence length="217" mass="23225">MWGPFIRGVAVGAAGSFAVWYFSWTYSYDGSSSSSSSSSRSSRSSKQETRSPRKADEPRAGDQHKDSSAPAGSKTVVVDVSGKTGEKKDTASAPTNTSTDTASDAADSDTAAPETPTADNSSVIHLPGPTLGRVRARLSRAIHYTSGEGSSSMNRLTRYREASYLTATHGMRATKVRMYQYLPSFMTPKKSPASGGIGKGFLIYSGMSSLRVLRRKW</sequence>
<keyword evidence="3" id="KW-1185">Reference proteome</keyword>
<feature type="compositionally biased region" description="Low complexity" evidence="1">
    <location>
        <begin position="31"/>
        <end position="44"/>
    </location>
</feature>
<organism evidence="2 3">
    <name type="scientific">Vitrella brassicaformis (strain CCMP3155)</name>
    <dbReference type="NCBI Taxonomy" id="1169540"/>
    <lineage>
        <taxon>Eukaryota</taxon>
        <taxon>Sar</taxon>
        <taxon>Alveolata</taxon>
        <taxon>Colpodellida</taxon>
        <taxon>Vitrellaceae</taxon>
        <taxon>Vitrella</taxon>
    </lineage>
</organism>
<reference evidence="2 3" key="1">
    <citation type="submission" date="2014-11" db="EMBL/GenBank/DDBJ databases">
        <authorList>
            <person name="Zhu J."/>
            <person name="Qi W."/>
            <person name="Song R."/>
        </authorList>
    </citation>
    <scope>NUCLEOTIDE SEQUENCE [LARGE SCALE GENOMIC DNA]</scope>
</reference>
<feature type="compositionally biased region" description="Low complexity" evidence="1">
    <location>
        <begin position="91"/>
        <end position="119"/>
    </location>
</feature>
<protein>
    <submittedName>
        <fullName evidence="2">Uncharacterized protein</fullName>
    </submittedName>
</protein>
<name>A0A0G4FP15_VITBC</name>
<dbReference type="EMBL" id="CDMY01000475">
    <property type="protein sequence ID" value="CEM15966.1"/>
    <property type="molecule type" value="Genomic_DNA"/>
</dbReference>
<feature type="region of interest" description="Disordered" evidence="1">
    <location>
        <begin position="29"/>
        <end position="129"/>
    </location>
</feature>
<evidence type="ECO:0000313" key="2">
    <source>
        <dbReference type="EMBL" id="CEM15966.1"/>
    </source>
</evidence>
<dbReference type="InParanoid" id="A0A0G4FP15"/>
<proteinExistence type="predicted"/>
<dbReference type="AlphaFoldDB" id="A0A0G4FP15"/>
<evidence type="ECO:0000313" key="3">
    <source>
        <dbReference type="Proteomes" id="UP000041254"/>
    </source>
</evidence>
<evidence type="ECO:0000256" key="1">
    <source>
        <dbReference type="SAM" id="MobiDB-lite"/>
    </source>
</evidence>
<feature type="compositionally biased region" description="Basic and acidic residues" evidence="1">
    <location>
        <begin position="45"/>
        <end position="67"/>
    </location>
</feature>
<dbReference type="VEuPathDB" id="CryptoDB:Vbra_9368"/>
<gene>
    <name evidence="2" type="ORF">Vbra_9368</name>
</gene>